<dbReference type="PANTHER" id="PTHR34135">
    <property type="entry name" value="LYSOZYME"/>
    <property type="match status" value="1"/>
</dbReference>
<dbReference type="InterPro" id="IPR017853">
    <property type="entry name" value="GH"/>
</dbReference>
<evidence type="ECO:0000313" key="4">
    <source>
        <dbReference type="EMBL" id="KAK0724279.1"/>
    </source>
</evidence>
<evidence type="ECO:0000256" key="3">
    <source>
        <dbReference type="ARBA" id="ARBA00023295"/>
    </source>
</evidence>
<comment type="similarity">
    <text evidence="1">Belongs to the glycosyl hydrolase 25 family.</text>
</comment>
<gene>
    <name evidence="4" type="ORF">B0H67DRAFT_597983</name>
</gene>
<evidence type="ECO:0000313" key="5">
    <source>
        <dbReference type="Proteomes" id="UP001172102"/>
    </source>
</evidence>
<dbReference type="GO" id="GO:0009253">
    <property type="term" value="P:peptidoglycan catabolic process"/>
    <property type="evidence" value="ECO:0007669"/>
    <property type="project" value="InterPro"/>
</dbReference>
<dbReference type="InterPro" id="IPR002053">
    <property type="entry name" value="Glyco_hydro_25"/>
</dbReference>
<dbReference type="GO" id="GO:0016998">
    <property type="term" value="P:cell wall macromolecule catabolic process"/>
    <property type="evidence" value="ECO:0007669"/>
    <property type="project" value="InterPro"/>
</dbReference>
<proteinExistence type="inferred from homology"/>
<dbReference type="Proteomes" id="UP001172102">
    <property type="component" value="Unassembled WGS sequence"/>
</dbReference>
<reference evidence="4" key="1">
    <citation type="submission" date="2023-06" db="EMBL/GenBank/DDBJ databases">
        <title>Genome-scale phylogeny and comparative genomics of the fungal order Sordariales.</title>
        <authorList>
            <consortium name="Lawrence Berkeley National Laboratory"/>
            <person name="Hensen N."/>
            <person name="Bonometti L."/>
            <person name="Westerberg I."/>
            <person name="Brannstrom I.O."/>
            <person name="Guillou S."/>
            <person name="Cros-Aarteil S."/>
            <person name="Calhoun S."/>
            <person name="Haridas S."/>
            <person name="Kuo A."/>
            <person name="Mondo S."/>
            <person name="Pangilinan J."/>
            <person name="Riley R."/>
            <person name="Labutti K."/>
            <person name="Andreopoulos B."/>
            <person name="Lipzen A."/>
            <person name="Chen C."/>
            <person name="Yanf M."/>
            <person name="Daum C."/>
            <person name="Ng V."/>
            <person name="Clum A."/>
            <person name="Steindorff A."/>
            <person name="Ohm R."/>
            <person name="Martin F."/>
            <person name="Silar P."/>
            <person name="Natvig D."/>
            <person name="Lalanne C."/>
            <person name="Gautier V."/>
            <person name="Ament-Velasquez S.L."/>
            <person name="Kruys A."/>
            <person name="Hutchinson M.I."/>
            <person name="Powell A.J."/>
            <person name="Barry K."/>
            <person name="Miller A.N."/>
            <person name="Grigoriev I.V."/>
            <person name="Debuchy R."/>
            <person name="Gladieux P."/>
            <person name="Thoren M.H."/>
            <person name="Johannesson H."/>
        </authorList>
    </citation>
    <scope>NUCLEOTIDE SEQUENCE</scope>
    <source>
        <strain evidence="4">SMH4607-1</strain>
    </source>
</reference>
<dbReference type="PANTHER" id="PTHR34135:SF2">
    <property type="entry name" value="LYSOZYME"/>
    <property type="match status" value="1"/>
</dbReference>
<keyword evidence="3" id="KW-0326">Glycosidase</keyword>
<dbReference type="Gene3D" id="3.20.20.80">
    <property type="entry name" value="Glycosidases"/>
    <property type="match status" value="1"/>
</dbReference>
<dbReference type="InterPro" id="IPR018077">
    <property type="entry name" value="Glyco_hydro_fam25_subgr"/>
</dbReference>
<dbReference type="AlphaFoldDB" id="A0AA40E1C1"/>
<keyword evidence="5" id="KW-1185">Reference proteome</keyword>
<protein>
    <submittedName>
        <fullName evidence="4">Glycoside hydrolase superfamily</fullName>
    </submittedName>
</protein>
<dbReference type="EMBL" id="JAUKUA010000002">
    <property type="protein sequence ID" value="KAK0724279.1"/>
    <property type="molecule type" value="Genomic_DNA"/>
</dbReference>
<sequence>MYLPQKVLAIIQVTGDFQATYDSGARFIIIKATEGMRTVDAKFVDHTIRAVDVGLYHGAYNFARPAASSGDAQANFFLANGGAWVDCQTLPGMFDLEDSPDGTQCYGLPHVGMRMWITEFWWRACTGNYDGFSTVCPLVLARYAAVPGPNSDHYAFGGDSDIFNGEEIDLKDLVTS</sequence>
<comment type="caution">
    <text evidence="4">The sequence shown here is derived from an EMBL/GenBank/DDBJ whole genome shotgun (WGS) entry which is preliminary data.</text>
</comment>
<organism evidence="4 5">
    <name type="scientific">Lasiosphaeris hirsuta</name>
    <dbReference type="NCBI Taxonomy" id="260670"/>
    <lineage>
        <taxon>Eukaryota</taxon>
        <taxon>Fungi</taxon>
        <taxon>Dikarya</taxon>
        <taxon>Ascomycota</taxon>
        <taxon>Pezizomycotina</taxon>
        <taxon>Sordariomycetes</taxon>
        <taxon>Sordariomycetidae</taxon>
        <taxon>Sordariales</taxon>
        <taxon>Lasiosphaeriaceae</taxon>
        <taxon>Lasiosphaeris</taxon>
    </lineage>
</organism>
<accession>A0AA40E1C1</accession>
<evidence type="ECO:0000256" key="1">
    <source>
        <dbReference type="ARBA" id="ARBA00010646"/>
    </source>
</evidence>
<dbReference type="SMART" id="SM00641">
    <property type="entry name" value="Glyco_25"/>
    <property type="match status" value="1"/>
</dbReference>
<name>A0AA40E1C1_9PEZI</name>
<keyword evidence="2 4" id="KW-0378">Hydrolase</keyword>
<evidence type="ECO:0000256" key="2">
    <source>
        <dbReference type="ARBA" id="ARBA00022801"/>
    </source>
</evidence>
<dbReference type="PROSITE" id="PS51904">
    <property type="entry name" value="GLYCOSYL_HYDROL_F25_2"/>
    <property type="match status" value="1"/>
</dbReference>
<dbReference type="SUPFAM" id="SSF51445">
    <property type="entry name" value="(Trans)glycosidases"/>
    <property type="match status" value="1"/>
</dbReference>
<dbReference type="Pfam" id="PF01183">
    <property type="entry name" value="Glyco_hydro_25"/>
    <property type="match status" value="1"/>
</dbReference>
<dbReference type="GO" id="GO:0003796">
    <property type="term" value="F:lysozyme activity"/>
    <property type="evidence" value="ECO:0007669"/>
    <property type="project" value="InterPro"/>
</dbReference>
<dbReference type="GO" id="GO:0016052">
    <property type="term" value="P:carbohydrate catabolic process"/>
    <property type="evidence" value="ECO:0007669"/>
    <property type="project" value="TreeGrafter"/>
</dbReference>